<gene>
    <name evidence="1" type="ORF">AB6A40_005189</name>
</gene>
<protein>
    <submittedName>
        <fullName evidence="1">Uncharacterized protein</fullName>
    </submittedName>
</protein>
<evidence type="ECO:0000313" key="2">
    <source>
        <dbReference type="Proteomes" id="UP001608902"/>
    </source>
</evidence>
<dbReference type="Proteomes" id="UP001608902">
    <property type="component" value="Unassembled WGS sequence"/>
</dbReference>
<keyword evidence="2" id="KW-1185">Reference proteome</keyword>
<dbReference type="EMBL" id="JBGFUD010003242">
    <property type="protein sequence ID" value="MFH4978480.1"/>
    <property type="molecule type" value="Genomic_DNA"/>
</dbReference>
<proteinExistence type="predicted"/>
<dbReference type="AlphaFoldDB" id="A0ABD6EQE3"/>
<name>A0ABD6EQE3_9BILA</name>
<evidence type="ECO:0000313" key="1">
    <source>
        <dbReference type="EMBL" id="MFH4978480.1"/>
    </source>
</evidence>
<accession>A0ABD6EQE3</accession>
<organism evidence="1 2">
    <name type="scientific">Gnathostoma spinigerum</name>
    <dbReference type="NCBI Taxonomy" id="75299"/>
    <lineage>
        <taxon>Eukaryota</taxon>
        <taxon>Metazoa</taxon>
        <taxon>Ecdysozoa</taxon>
        <taxon>Nematoda</taxon>
        <taxon>Chromadorea</taxon>
        <taxon>Rhabditida</taxon>
        <taxon>Spirurina</taxon>
        <taxon>Gnathostomatomorpha</taxon>
        <taxon>Gnathostomatoidea</taxon>
        <taxon>Gnathostomatidae</taxon>
        <taxon>Gnathostoma</taxon>
    </lineage>
</organism>
<comment type="caution">
    <text evidence="1">The sequence shown here is derived from an EMBL/GenBank/DDBJ whole genome shotgun (WGS) entry which is preliminary data.</text>
</comment>
<sequence>MDGELVDSDHFEECVVHNTRIQQRRQLIGTNRYTINGERLTAIWAIVFHVDVACKISITNVCSSFV</sequence>
<reference evidence="1 2" key="1">
    <citation type="submission" date="2024-08" db="EMBL/GenBank/DDBJ databases">
        <title>Gnathostoma spinigerum genome.</title>
        <authorList>
            <person name="Gonzalez-Bertolin B."/>
            <person name="Monzon S."/>
            <person name="Zaballos A."/>
            <person name="Jimenez P."/>
            <person name="Dekumyoy P."/>
            <person name="Varona S."/>
            <person name="Cuesta I."/>
            <person name="Sumanam S."/>
            <person name="Adisakwattana P."/>
            <person name="Gasser R.B."/>
            <person name="Hernandez-Gonzalez A."/>
            <person name="Young N.D."/>
            <person name="Perteguer M.J."/>
        </authorList>
    </citation>
    <scope>NUCLEOTIDE SEQUENCE [LARGE SCALE GENOMIC DNA]</scope>
    <source>
        <strain evidence="1">AL3</strain>
        <tissue evidence="1">Liver</tissue>
    </source>
</reference>